<sequence>MIVMIVMSQPCGLRGGFLTRPNEYSRSDKGKAIGCYLWQWISLSIPSFRARKGVKGVKVESDDQDRTPAQFPTYCLCAAARKSDGSRFAEWRQPRLSTPASEISFPSPLLYHLLFLLLPHTLLPTIDASFRHLTCRLGRACCNSIREEQNKAHPRRTPTNAIKSDPVRVDRYSTLLAQCFGVARPLIPPHGLVED</sequence>
<accession>A0A1K0GB39</accession>
<evidence type="ECO:0000313" key="1">
    <source>
        <dbReference type="EMBL" id="SAM85235.1"/>
    </source>
</evidence>
<reference evidence="2" key="1">
    <citation type="submission" date="2016-04" db="EMBL/GenBank/DDBJ databases">
        <authorList>
            <person name="Guldener U."/>
            <person name="Guldener U."/>
        </authorList>
    </citation>
    <scope>NUCLEOTIDE SEQUENCE [LARGE SCALE GENOMIC DNA]</scope>
    <source>
        <strain evidence="2">UB2112</strain>
    </source>
</reference>
<dbReference type="EMBL" id="LT558132">
    <property type="protein sequence ID" value="SAM85235.1"/>
    <property type="molecule type" value="Genomic_DNA"/>
</dbReference>
<dbReference type="Proteomes" id="UP000179920">
    <property type="component" value="Chromosome XVI"/>
</dbReference>
<evidence type="ECO:0000313" key="2">
    <source>
        <dbReference type="Proteomes" id="UP000179920"/>
    </source>
</evidence>
<organism evidence="1 2">
    <name type="scientific">Ustilago bromivora</name>
    <dbReference type="NCBI Taxonomy" id="307758"/>
    <lineage>
        <taxon>Eukaryota</taxon>
        <taxon>Fungi</taxon>
        <taxon>Dikarya</taxon>
        <taxon>Basidiomycota</taxon>
        <taxon>Ustilaginomycotina</taxon>
        <taxon>Ustilaginomycetes</taxon>
        <taxon>Ustilaginales</taxon>
        <taxon>Ustilaginaceae</taxon>
        <taxon>Ustilago</taxon>
    </lineage>
</organism>
<name>A0A1K0GB39_9BASI</name>
<gene>
    <name evidence="1" type="ORF">UBRO_20883</name>
</gene>
<dbReference type="AlphaFoldDB" id="A0A1K0GB39"/>
<protein>
    <submittedName>
        <fullName evidence="1">Uncharacterized protein</fullName>
    </submittedName>
</protein>
<proteinExistence type="predicted"/>